<dbReference type="Pfam" id="PF22768">
    <property type="entry name" value="SPP1_Dit"/>
    <property type="match status" value="1"/>
</dbReference>
<gene>
    <name evidence="3" type="ORF">OE104_03100</name>
</gene>
<sequence length="246" mass="28164">MRIGKTITYDGQELPEWVIVNNTPLQLGAPIEWTFVEIPGRNGVLPIRKKTGIRTIPIDITIIAKNDSELKQRAEILAGMLIRDDERPLQISDEPDRIYYALFDELTDFKKNGSIGEGQLIFKSVKQPYKEGPVRVVELSDSFTFQNAGTAESWPIITINFTGDSTNYEIENQEGKKITVLFDFKAGDELIINTKNGRVFINEQENMQALYLYSRWFSVKPGENTFYINTDSKTQTTEITYNEMFL</sequence>
<evidence type="ECO:0000313" key="3">
    <source>
        <dbReference type="EMBL" id="WAA10336.1"/>
    </source>
</evidence>
<accession>A0A9E8RW75</accession>
<dbReference type="Proteomes" id="UP001164718">
    <property type="component" value="Chromosome"/>
</dbReference>
<keyword evidence="4" id="KW-1185">Reference proteome</keyword>
<name>A0A9E8RW75_9BACI</name>
<dbReference type="Pfam" id="PF05709">
    <property type="entry name" value="Sipho_tail"/>
    <property type="match status" value="1"/>
</dbReference>
<dbReference type="NCBIfam" id="TIGR01633">
    <property type="entry name" value="phi3626_gp14_N"/>
    <property type="match status" value="1"/>
</dbReference>
<dbReference type="KEGG" id="faf:OE104_03100"/>
<dbReference type="RefSeq" id="WP_275418119.1">
    <property type="nucleotide sequence ID" value="NZ_CP106878.1"/>
</dbReference>
<dbReference type="InterPro" id="IPR006520">
    <property type="entry name" value="Dit_BPSPP_N"/>
</dbReference>
<dbReference type="Gene3D" id="2.40.30.200">
    <property type="match status" value="1"/>
</dbReference>
<feature type="domain" description="Siphovirus-type tail component RIFT-related" evidence="1">
    <location>
        <begin position="25"/>
        <end position="123"/>
    </location>
</feature>
<dbReference type="EMBL" id="CP106878">
    <property type="protein sequence ID" value="WAA10336.1"/>
    <property type="molecule type" value="Genomic_DNA"/>
</dbReference>
<dbReference type="InterPro" id="IPR008841">
    <property type="entry name" value="Siphovirus-type_tail_N"/>
</dbReference>
<protein>
    <submittedName>
        <fullName evidence="3">Phage tail family protein</fullName>
    </submittedName>
</protein>
<feature type="domain" description="Siphovirus-type tail component C-terminal" evidence="2">
    <location>
        <begin position="149"/>
        <end position="245"/>
    </location>
</feature>
<dbReference type="InterPro" id="IPR054738">
    <property type="entry name" value="Siphovirus-type_tail_C"/>
</dbReference>
<reference evidence="3" key="1">
    <citation type="submission" date="2022-09" db="EMBL/GenBank/DDBJ databases">
        <title>Complete Genomes of Fervidibacillus albus and Fervidibacillus halotolerans isolated from tidal flat sediments.</title>
        <authorList>
            <person name="Kwon K.K."/>
            <person name="Yang S.-H."/>
            <person name="Park M.J."/>
            <person name="Oh H.-M."/>
        </authorList>
    </citation>
    <scope>NUCLEOTIDE SEQUENCE</scope>
    <source>
        <strain evidence="3">MEBiC13591</strain>
    </source>
</reference>
<proteinExistence type="predicted"/>
<dbReference type="Gene3D" id="2.60.120.860">
    <property type="match status" value="1"/>
</dbReference>
<dbReference type="AlphaFoldDB" id="A0A9E8RW75"/>
<evidence type="ECO:0000259" key="2">
    <source>
        <dbReference type="Pfam" id="PF22768"/>
    </source>
</evidence>
<organism evidence="3 4">
    <name type="scientific">Fervidibacillus albus</name>
    <dbReference type="NCBI Taxonomy" id="2980026"/>
    <lineage>
        <taxon>Bacteria</taxon>
        <taxon>Bacillati</taxon>
        <taxon>Bacillota</taxon>
        <taxon>Bacilli</taxon>
        <taxon>Bacillales</taxon>
        <taxon>Bacillaceae</taxon>
        <taxon>Fervidibacillus</taxon>
    </lineage>
</organism>
<evidence type="ECO:0000313" key="4">
    <source>
        <dbReference type="Proteomes" id="UP001164718"/>
    </source>
</evidence>
<evidence type="ECO:0000259" key="1">
    <source>
        <dbReference type="Pfam" id="PF05709"/>
    </source>
</evidence>